<protein>
    <recommendedName>
        <fullName evidence="4">Crinkler effector protein N-terminal domain-containing protein</fullName>
    </recommendedName>
</protein>
<keyword evidence="3" id="KW-0964">Secreted</keyword>
<evidence type="ECO:0000256" key="1">
    <source>
        <dbReference type="ARBA" id="ARBA00004340"/>
    </source>
</evidence>
<evidence type="ECO:0000313" key="6">
    <source>
        <dbReference type="Proteomes" id="UP000429607"/>
    </source>
</evidence>
<gene>
    <name evidence="5" type="ORF">PR001_g1562</name>
</gene>
<dbReference type="Pfam" id="PF20147">
    <property type="entry name" value="Crinkler"/>
    <property type="match status" value="1"/>
</dbReference>
<accession>A0A6A3PFK4</accession>
<comment type="subcellular location">
    <subcellularLocation>
        <location evidence="1">Host cell</location>
    </subcellularLocation>
    <subcellularLocation>
        <location evidence="2">Secreted</location>
    </subcellularLocation>
</comment>
<comment type="caution">
    <text evidence="5">The sequence shown here is derived from an EMBL/GenBank/DDBJ whole genome shotgun (WGS) entry which is preliminary data.</text>
</comment>
<organism evidence="5 6">
    <name type="scientific">Phytophthora rubi</name>
    <dbReference type="NCBI Taxonomy" id="129364"/>
    <lineage>
        <taxon>Eukaryota</taxon>
        <taxon>Sar</taxon>
        <taxon>Stramenopiles</taxon>
        <taxon>Oomycota</taxon>
        <taxon>Peronosporomycetes</taxon>
        <taxon>Peronosporales</taxon>
        <taxon>Peronosporaceae</taxon>
        <taxon>Phytophthora</taxon>
    </lineage>
</organism>
<dbReference type="GO" id="GO:0005576">
    <property type="term" value="C:extracellular region"/>
    <property type="evidence" value="ECO:0007669"/>
    <property type="project" value="UniProtKB-SubCell"/>
</dbReference>
<reference evidence="5 6" key="1">
    <citation type="submission" date="2018-09" db="EMBL/GenBank/DDBJ databases">
        <title>Genomic investigation of the strawberry pathogen Phytophthora fragariae indicates pathogenicity is determined by transcriptional variation in three key races.</title>
        <authorList>
            <person name="Adams T.M."/>
            <person name="Armitage A.D."/>
            <person name="Sobczyk M.K."/>
            <person name="Bates H.J."/>
            <person name="Dunwell J.M."/>
            <person name="Nellist C.F."/>
            <person name="Harrison R.J."/>
        </authorList>
    </citation>
    <scope>NUCLEOTIDE SEQUENCE [LARGE SCALE GENOMIC DNA]</scope>
    <source>
        <strain evidence="5 6">SCRP249</strain>
    </source>
</reference>
<evidence type="ECO:0000256" key="2">
    <source>
        <dbReference type="ARBA" id="ARBA00004613"/>
    </source>
</evidence>
<feature type="non-terminal residue" evidence="5">
    <location>
        <position position="407"/>
    </location>
</feature>
<dbReference type="EMBL" id="QXFV01000049">
    <property type="protein sequence ID" value="KAE9051304.1"/>
    <property type="molecule type" value="Genomic_DNA"/>
</dbReference>
<dbReference type="GO" id="GO:0043657">
    <property type="term" value="C:host cell"/>
    <property type="evidence" value="ECO:0007669"/>
    <property type="project" value="UniProtKB-SubCell"/>
</dbReference>
<evidence type="ECO:0000259" key="4">
    <source>
        <dbReference type="Pfam" id="PF20147"/>
    </source>
</evidence>
<dbReference type="Proteomes" id="UP000429607">
    <property type="component" value="Unassembled WGS sequence"/>
</dbReference>
<dbReference type="InterPro" id="IPR045379">
    <property type="entry name" value="Crinkler_N"/>
</dbReference>
<feature type="domain" description="Crinkler effector protein N-terminal" evidence="4">
    <location>
        <begin position="4"/>
        <end position="117"/>
    </location>
</feature>
<sequence length="407" mass="45963">MVEISLKCAIVGQPGTFDVTTDDGKKVSVLKKEIKSDNSTTITCDTKDLKLFLAKKDGEWMRDVDPAVLELREGWVHPDVQTLIDGKRMWETRTIRDVLEENHMTTPQSSQVHVLVVVPTAIVIDVGGDEYESICTRELRYYKQRGNLIKVQHTDYCGPILNKIDQLYEDKIRPLPFICVEGSSGMGKTQLAFALGGRRPWFYWPAIEIGEGSQHIYQNFQLISHYFNATTLKDNPMKLSKTDIFDPSSTFYKKELLWTYGFILALLKQYSLKTDQSTEMIRFVGKTLLHVDKCNRAAVTEFCASIEASGKVLPFFILDEMALNSNMAGAGKNMAAFIRNAFRACGLVVIVMGTDAKITKLIDQSGGNYTEAHMWMAIVPRFPPNLPVALEDRAKQAAWKQLVDRFP</sequence>
<proteinExistence type="predicted"/>
<evidence type="ECO:0000313" key="5">
    <source>
        <dbReference type="EMBL" id="KAE9051304.1"/>
    </source>
</evidence>
<dbReference type="AlphaFoldDB" id="A0A6A3PFK4"/>
<evidence type="ECO:0000256" key="3">
    <source>
        <dbReference type="ARBA" id="ARBA00022525"/>
    </source>
</evidence>
<name>A0A6A3PFK4_9STRA</name>